<feature type="domain" description="Endonuclease/exonuclease/phosphatase" evidence="3">
    <location>
        <begin position="113"/>
        <end position="321"/>
    </location>
</feature>
<dbReference type="GO" id="GO:0004519">
    <property type="term" value="F:endonuclease activity"/>
    <property type="evidence" value="ECO:0007669"/>
    <property type="project" value="UniProtKB-KW"/>
</dbReference>
<dbReference type="InterPro" id="IPR036691">
    <property type="entry name" value="Endo/exonu/phosph_ase_sf"/>
</dbReference>
<accession>A0A5C5UUP2</accession>
<keyword evidence="2" id="KW-1133">Transmembrane helix</keyword>
<dbReference type="Gene3D" id="3.60.10.10">
    <property type="entry name" value="Endonuclease/exonuclease/phosphatase"/>
    <property type="match status" value="1"/>
</dbReference>
<dbReference type="Proteomes" id="UP000316714">
    <property type="component" value="Unassembled WGS sequence"/>
</dbReference>
<evidence type="ECO:0000313" key="5">
    <source>
        <dbReference type="Proteomes" id="UP000316714"/>
    </source>
</evidence>
<feature type="region of interest" description="Disordered" evidence="1">
    <location>
        <begin position="333"/>
        <end position="384"/>
    </location>
</feature>
<dbReference type="Pfam" id="PF03372">
    <property type="entry name" value="Exo_endo_phos"/>
    <property type="match status" value="1"/>
</dbReference>
<keyword evidence="5" id="KW-1185">Reference proteome</keyword>
<feature type="transmembrane region" description="Helical" evidence="2">
    <location>
        <begin position="40"/>
        <end position="60"/>
    </location>
</feature>
<dbReference type="InterPro" id="IPR005135">
    <property type="entry name" value="Endo/exonuclease/phosphatase"/>
</dbReference>
<dbReference type="AlphaFoldDB" id="A0A5C5UUP2"/>
<name>A0A5C5UUP2_9BACT</name>
<gene>
    <name evidence="4" type="ORF">KOR34_52570</name>
</gene>
<keyword evidence="4" id="KW-0540">Nuclease</keyword>
<feature type="transmembrane region" description="Helical" evidence="2">
    <location>
        <begin position="6"/>
        <end position="28"/>
    </location>
</feature>
<evidence type="ECO:0000256" key="2">
    <source>
        <dbReference type="SAM" id="Phobius"/>
    </source>
</evidence>
<protein>
    <submittedName>
        <fullName evidence="4">Endonuclease/Exonuclease/phosphatase family protein</fullName>
    </submittedName>
</protein>
<dbReference type="GO" id="GO:0004527">
    <property type="term" value="F:exonuclease activity"/>
    <property type="evidence" value="ECO:0007669"/>
    <property type="project" value="UniProtKB-KW"/>
</dbReference>
<keyword evidence="4" id="KW-0255">Endonuclease</keyword>
<feature type="compositionally biased region" description="Basic and acidic residues" evidence="1">
    <location>
        <begin position="342"/>
        <end position="371"/>
    </location>
</feature>
<keyword evidence="2" id="KW-0472">Membrane</keyword>
<reference evidence="4 5" key="1">
    <citation type="submission" date="2019-02" db="EMBL/GenBank/DDBJ databases">
        <title>Deep-cultivation of Planctomycetes and their phenomic and genomic characterization uncovers novel biology.</title>
        <authorList>
            <person name="Wiegand S."/>
            <person name="Jogler M."/>
            <person name="Boedeker C."/>
            <person name="Pinto D."/>
            <person name="Vollmers J."/>
            <person name="Rivas-Marin E."/>
            <person name="Kohn T."/>
            <person name="Peeters S.H."/>
            <person name="Heuer A."/>
            <person name="Rast P."/>
            <person name="Oberbeckmann S."/>
            <person name="Bunk B."/>
            <person name="Jeske O."/>
            <person name="Meyerdierks A."/>
            <person name="Storesund J.E."/>
            <person name="Kallscheuer N."/>
            <person name="Luecker S."/>
            <person name="Lage O.M."/>
            <person name="Pohl T."/>
            <person name="Merkel B.J."/>
            <person name="Hornburger P."/>
            <person name="Mueller R.-W."/>
            <person name="Bruemmer F."/>
            <person name="Labrenz M."/>
            <person name="Spormann A.M."/>
            <person name="Op Den Camp H."/>
            <person name="Overmann J."/>
            <person name="Amann R."/>
            <person name="Jetten M.S.M."/>
            <person name="Mascher T."/>
            <person name="Medema M.H."/>
            <person name="Devos D.P."/>
            <person name="Kaster A.-K."/>
            <person name="Ovreas L."/>
            <person name="Rohde M."/>
            <person name="Galperin M.Y."/>
            <person name="Jogler C."/>
        </authorList>
    </citation>
    <scope>NUCLEOTIDE SEQUENCE [LARGE SCALE GENOMIC DNA]</scope>
    <source>
        <strain evidence="4 5">KOR34</strain>
    </source>
</reference>
<evidence type="ECO:0000259" key="3">
    <source>
        <dbReference type="Pfam" id="PF03372"/>
    </source>
</evidence>
<dbReference type="SUPFAM" id="SSF56219">
    <property type="entry name" value="DNase I-like"/>
    <property type="match status" value="1"/>
</dbReference>
<proteinExistence type="predicted"/>
<sequence length="384" mass="42148">MPWFWIARLVSAFVVVATLLPLLPVGAWWVRVCDFPRLQLAAVSLLPVLLLAVAGGQAPWFGERGLLAAVCLLAFGWQLSHVVRYTGLTSQEVAHAPENAGQDSLRLVIANLEYTNDQKQAMLEKLRSTQPDVLLLIEFDDAWAEALAPLQQSLPHHSGTVEGEGLGLTLWSRLPLEDPEVRYLISERRPSIHTGLALPGGRSVRLICVHPTPPGLRDSTGEERRDSRVRDAELVVVADEVAKSGDTPCIVTGDFNDVAWSHTTRLFKRLSGLHDPRVGRGLYNTYPSHYPLLRFPIDHVFVSPGFQLRELSRIELPGSDHFGVIADVVPPAAAAEDPGAGEGDRQEAEEILEEGKQDAEQRDIKSDEADQHTLGAGRVAPRVV</sequence>
<evidence type="ECO:0000313" key="4">
    <source>
        <dbReference type="EMBL" id="TWT29347.1"/>
    </source>
</evidence>
<dbReference type="RefSeq" id="WP_146569060.1">
    <property type="nucleotide sequence ID" value="NZ_SIHJ01000009.1"/>
</dbReference>
<comment type="caution">
    <text evidence="4">The sequence shown here is derived from an EMBL/GenBank/DDBJ whole genome shotgun (WGS) entry which is preliminary data.</text>
</comment>
<evidence type="ECO:0000256" key="1">
    <source>
        <dbReference type="SAM" id="MobiDB-lite"/>
    </source>
</evidence>
<dbReference type="EMBL" id="SIHJ01000009">
    <property type="protein sequence ID" value="TWT29347.1"/>
    <property type="molecule type" value="Genomic_DNA"/>
</dbReference>
<organism evidence="4 5">
    <name type="scientific">Posidoniimonas corsicana</name>
    <dbReference type="NCBI Taxonomy" id="1938618"/>
    <lineage>
        <taxon>Bacteria</taxon>
        <taxon>Pseudomonadati</taxon>
        <taxon>Planctomycetota</taxon>
        <taxon>Planctomycetia</taxon>
        <taxon>Pirellulales</taxon>
        <taxon>Lacipirellulaceae</taxon>
        <taxon>Posidoniimonas</taxon>
    </lineage>
</organism>
<keyword evidence="2" id="KW-0812">Transmembrane</keyword>
<keyword evidence="4" id="KW-0269">Exonuclease</keyword>
<dbReference type="OrthoDB" id="9796594at2"/>
<keyword evidence="4" id="KW-0378">Hydrolase</keyword>